<dbReference type="Proteomes" id="UP000321769">
    <property type="component" value="Unassembled WGS sequence"/>
</dbReference>
<comment type="caution">
    <text evidence="2">The sequence shown here is derived from an EMBL/GenBank/DDBJ whole genome shotgun (WGS) entry which is preliminary data.</text>
</comment>
<feature type="compositionally biased region" description="Acidic residues" evidence="1">
    <location>
        <begin position="94"/>
        <end position="118"/>
    </location>
</feature>
<evidence type="ECO:0008006" key="4">
    <source>
        <dbReference type="Google" id="ProtNLM"/>
    </source>
</evidence>
<dbReference type="EMBL" id="BJZQ01000012">
    <property type="protein sequence ID" value="GEO89932.1"/>
    <property type="molecule type" value="Genomic_DNA"/>
</dbReference>
<evidence type="ECO:0000313" key="2">
    <source>
        <dbReference type="EMBL" id="GEO89932.1"/>
    </source>
</evidence>
<evidence type="ECO:0000313" key="3">
    <source>
        <dbReference type="Proteomes" id="UP000321769"/>
    </source>
</evidence>
<sequence length="118" mass="12195">MRPRPLLTIAVVAALVLVLGGLLVDRLLPADGSDGTVEPVVISPAGLTRSGGPTATAPPASPAATPPTTPPTARPTTPAPTQPTQVKPRPRPVDEDDDDHEEDDDRRVGEDDDGPDDD</sequence>
<protein>
    <recommendedName>
        <fullName evidence="4">Small secreted hydrophilic protein</fullName>
    </recommendedName>
</protein>
<gene>
    <name evidence="2" type="ORF">AFL01nite_22590</name>
</gene>
<reference evidence="2 3" key="1">
    <citation type="submission" date="2019-07" db="EMBL/GenBank/DDBJ databases">
        <title>Whole genome shotgun sequence of Aeromicrobium flavum NBRC 107625.</title>
        <authorList>
            <person name="Hosoyama A."/>
            <person name="Uohara A."/>
            <person name="Ohji S."/>
            <person name="Ichikawa N."/>
        </authorList>
    </citation>
    <scope>NUCLEOTIDE SEQUENCE [LARGE SCALE GENOMIC DNA]</scope>
    <source>
        <strain evidence="2 3">NBRC 107625</strain>
    </source>
</reference>
<dbReference type="AlphaFoldDB" id="A0A512HWV5"/>
<organism evidence="2 3">
    <name type="scientific">Aeromicrobium flavum</name>
    <dbReference type="NCBI Taxonomy" id="416568"/>
    <lineage>
        <taxon>Bacteria</taxon>
        <taxon>Bacillati</taxon>
        <taxon>Actinomycetota</taxon>
        <taxon>Actinomycetes</taxon>
        <taxon>Propionibacteriales</taxon>
        <taxon>Nocardioidaceae</taxon>
        <taxon>Aeromicrobium</taxon>
    </lineage>
</organism>
<accession>A0A512HWV5</accession>
<name>A0A512HWV5_9ACTN</name>
<feature type="compositionally biased region" description="Low complexity" evidence="1">
    <location>
        <begin position="48"/>
        <end position="58"/>
    </location>
</feature>
<evidence type="ECO:0000256" key="1">
    <source>
        <dbReference type="SAM" id="MobiDB-lite"/>
    </source>
</evidence>
<dbReference type="RefSeq" id="WP_146827798.1">
    <property type="nucleotide sequence ID" value="NZ_BAAAYQ010000006.1"/>
</dbReference>
<proteinExistence type="predicted"/>
<feature type="compositionally biased region" description="Pro residues" evidence="1">
    <location>
        <begin position="59"/>
        <end position="81"/>
    </location>
</feature>
<feature type="region of interest" description="Disordered" evidence="1">
    <location>
        <begin position="27"/>
        <end position="118"/>
    </location>
</feature>
<keyword evidence="3" id="KW-1185">Reference proteome</keyword>